<protein>
    <recommendedName>
        <fullName evidence="1">CHK kinase-like domain-containing protein</fullName>
    </recommendedName>
</protein>
<dbReference type="Pfam" id="PF02958">
    <property type="entry name" value="EcKL"/>
    <property type="match status" value="1"/>
</dbReference>
<keyword evidence="3" id="KW-1185">Reference proteome</keyword>
<dbReference type="InterPro" id="IPR004119">
    <property type="entry name" value="EcKL"/>
</dbReference>
<proteinExistence type="predicted"/>
<comment type="caution">
    <text evidence="2">The sequence shown here is derived from an EMBL/GenBank/DDBJ whole genome shotgun (WGS) entry which is preliminary data.</text>
</comment>
<evidence type="ECO:0000259" key="1">
    <source>
        <dbReference type="SMART" id="SM00587"/>
    </source>
</evidence>
<dbReference type="PANTHER" id="PTHR11012:SF30">
    <property type="entry name" value="PROTEIN KINASE-LIKE DOMAIN-CONTAINING"/>
    <property type="match status" value="1"/>
</dbReference>
<reference evidence="2 3" key="1">
    <citation type="journal article" date="2024" name="Insects">
        <title>An Improved Chromosome-Level Genome Assembly of the Firefly Pyrocoelia pectoralis.</title>
        <authorList>
            <person name="Fu X."/>
            <person name="Meyer-Rochow V.B."/>
            <person name="Ballantyne L."/>
            <person name="Zhu X."/>
        </authorList>
    </citation>
    <scope>NUCLEOTIDE SEQUENCE [LARGE SCALE GENOMIC DNA]</scope>
    <source>
        <strain evidence="2">XCY_ONT2</strain>
    </source>
</reference>
<dbReference type="PANTHER" id="PTHR11012">
    <property type="entry name" value="PROTEIN KINASE-LIKE DOMAIN-CONTAINING"/>
    <property type="match status" value="1"/>
</dbReference>
<dbReference type="EMBL" id="JAVRBK010000006">
    <property type="protein sequence ID" value="KAK5642415.1"/>
    <property type="molecule type" value="Genomic_DNA"/>
</dbReference>
<dbReference type="InterPro" id="IPR015897">
    <property type="entry name" value="CHK_kinase-like"/>
</dbReference>
<dbReference type="Gene3D" id="3.90.1200.10">
    <property type="match status" value="1"/>
</dbReference>
<dbReference type="InterPro" id="IPR011009">
    <property type="entry name" value="Kinase-like_dom_sf"/>
</dbReference>
<sequence>MAPNVHEMIPQKIQNVLRKFVGKDMQKYSINVNDPTNAGENWLGIIYNVAVKGNGDDEKLNLDLIIKLAPYQEQYRKSFPIRDVYVREVFVYDNIIVEFLRLQREKKLENIFNPFATCLTTTLDDCREAIVMDNMKMKGFETFDYRLATNYQHAELTMKELGKFHALSFAIRDQKPDLFKYFEDNCKETFFNSHIHQYSISIVTNLGISVLKTYNPINEGREFQALQNSLRNVPNTFKDLLNSEKFGKYSVVNHGDFQIKNFLYKYGISAQPDVPTQVCFLDWQLSRIGSPAFDILQFMFICTRKEVRNNDYLKLLSVYYQSFSSLLRQVGCDPEVLMPFDVLLEQLKEFSAFPFYFAMWAIAGNMKEGEGAKDIYNNLTEDAMVNFFSSAPTDEYIKVIRDIIAHLIQYDCRF</sequence>
<organism evidence="2 3">
    <name type="scientific">Pyrocoelia pectoralis</name>
    <dbReference type="NCBI Taxonomy" id="417401"/>
    <lineage>
        <taxon>Eukaryota</taxon>
        <taxon>Metazoa</taxon>
        <taxon>Ecdysozoa</taxon>
        <taxon>Arthropoda</taxon>
        <taxon>Hexapoda</taxon>
        <taxon>Insecta</taxon>
        <taxon>Pterygota</taxon>
        <taxon>Neoptera</taxon>
        <taxon>Endopterygota</taxon>
        <taxon>Coleoptera</taxon>
        <taxon>Polyphaga</taxon>
        <taxon>Elateriformia</taxon>
        <taxon>Elateroidea</taxon>
        <taxon>Lampyridae</taxon>
        <taxon>Lampyrinae</taxon>
        <taxon>Pyrocoelia</taxon>
    </lineage>
</organism>
<accession>A0AAN7V5P4</accession>
<dbReference type="SUPFAM" id="SSF56112">
    <property type="entry name" value="Protein kinase-like (PK-like)"/>
    <property type="match status" value="1"/>
</dbReference>
<dbReference type="SMART" id="SM00587">
    <property type="entry name" value="CHK"/>
    <property type="match status" value="1"/>
</dbReference>
<dbReference type="Proteomes" id="UP001329430">
    <property type="component" value="Chromosome 6"/>
</dbReference>
<feature type="domain" description="CHK kinase-like" evidence="1">
    <location>
        <begin position="130"/>
        <end position="329"/>
    </location>
</feature>
<evidence type="ECO:0000313" key="2">
    <source>
        <dbReference type="EMBL" id="KAK5642415.1"/>
    </source>
</evidence>
<evidence type="ECO:0000313" key="3">
    <source>
        <dbReference type="Proteomes" id="UP001329430"/>
    </source>
</evidence>
<dbReference type="AlphaFoldDB" id="A0AAN7V5P4"/>
<gene>
    <name evidence="2" type="ORF">RI129_008582</name>
</gene>
<name>A0AAN7V5P4_9COLE</name>